<keyword evidence="5" id="KW-1185">Reference proteome</keyword>
<evidence type="ECO:0000256" key="2">
    <source>
        <dbReference type="SAM" id="SignalP"/>
    </source>
</evidence>
<feature type="signal peptide" evidence="2">
    <location>
        <begin position="1"/>
        <end position="19"/>
    </location>
</feature>
<dbReference type="Proteomes" id="UP000825729">
    <property type="component" value="Unassembled WGS sequence"/>
</dbReference>
<dbReference type="InterPro" id="IPR000999">
    <property type="entry name" value="RNase_III_dom"/>
</dbReference>
<dbReference type="EMBL" id="JAINDJ010000004">
    <property type="protein sequence ID" value="KAG9448733.1"/>
    <property type="molecule type" value="Genomic_DNA"/>
</dbReference>
<dbReference type="GO" id="GO:0006396">
    <property type="term" value="P:RNA processing"/>
    <property type="evidence" value="ECO:0007669"/>
    <property type="project" value="InterPro"/>
</dbReference>
<dbReference type="GO" id="GO:0004525">
    <property type="term" value="F:ribonuclease III activity"/>
    <property type="evidence" value="ECO:0007669"/>
    <property type="project" value="InterPro"/>
</dbReference>
<dbReference type="AlphaFoldDB" id="A0AAV7EIS1"/>
<keyword evidence="2" id="KW-0732">Signal</keyword>
<feature type="chain" id="PRO_5043563480" description="RNase III domain-containing protein" evidence="2">
    <location>
        <begin position="20"/>
        <end position="366"/>
    </location>
</feature>
<dbReference type="Pfam" id="PF14622">
    <property type="entry name" value="Ribonucleas_3_3"/>
    <property type="match status" value="1"/>
</dbReference>
<dbReference type="PROSITE" id="PS50142">
    <property type="entry name" value="RNASE_3_2"/>
    <property type="match status" value="1"/>
</dbReference>
<gene>
    <name evidence="4" type="ORF">H6P81_008698</name>
</gene>
<evidence type="ECO:0000256" key="1">
    <source>
        <dbReference type="SAM" id="MobiDB-lite"/>
    </source>
</evidence>
<evidence type="ECO:0000313" key="5">
    <source>
        <dbReference type="Proteomes" id="UP000825729"/>
    </source>
</evidence>
<comment type="caution">
    <text evidence="4">The sequence shown here is derived from an EMBL/GenBank/DDBJ whole genome shotgun (WGS) entry which is preliminary data.</text>
</comment>
<feature type="domain" description="RNase III" evidence="3">
    <location>
        <begin position="34"/>
        <end position="152"/>
    </location>
</feature>
<feature type="region of interest" description="Disordered" evidence="1">
    <location>
        <begin position="322"/>
        <end position="348"/>
    </location>
</feature>
<proteinExistence type="predicted"/>
<accession>A0AAV7EIS1</accession>
<reference evidence="4 5" key="1">
    <citation type="submission" date="2021-07" db="EMBL/GenBank/DDBJ databases">
        <title>The Aristolochia fimbriata genome: insights into angiosperm evolution, floral development and chemical biosynthesis.</title>
        <authorList>
            <person name="Jiao Y."/>
        </authorList>
    </citation>
    <scope>NUCLEOTIDE SEQUENCE [LARGE SCALE GENOMIC DNA]</scope>
    <source>
        <strain evidence="4">IBCAS-2021</strain>
        <tissue evidence="4">Leaf</tissue>
    </source>
</reference>
<protein>
    <recommendedName>
        <fullName evidence="3">RNase III domain-containing protein</fullName>
    </recommendedName>
</protein>
<sequence>MKRQLYLFVFLFTLAHGPALRVSGFNTSPFPSSLETLEKQIGYAFKSDDILRRAMTHASYSRDNNRALSLLGLDVVRASVSKHYLIQDIDMSVKNLDRRLSAITNGNACSADGYRLGLEKIIRVSAKTNSSWAPIVCGAYRAIFGAVAIDSGKIDVAGDVFWKVWRVCGIVWMYDANLRIFPAFFNFGKLVLCVFSLRETFPGFFQLRNSSRTGYNLNLQVDLGDSSLRYKSRPRLLRSLVEAIHLPSAAASQQKMKGVDFYYFLAPRGLKKNQVRVWIRSRRKKTRDLLASLEMESSGVSVEITQSLLNYSESPWASAEIGLAPPSSSSSEVEETSKNVPLDGNMLGSADCTESSSVRLSLHLSL</sequence>
<evidence type="ECO:0000313" key="4">
    <source>
        <dbReference type="EMBL" id="KAG9448733.1"/>
    </source>
</evidence>
<dbReference type="Gene3D" id="1.10.1520.10">
    <property type="entry name" value="Ribonuclease III domain"/>
    <property type="match status" value="1"/>
</dbReference>
<dbReference type="SMART" id="SM00535">
    <property type="entry name" value="RIBOc"/>
    <property type="match status" value="1"/>
</dbReference>
<organism evidence="4 5">
    <name type="scientific">Aristolochia fimbriata</name>
    <name type="common">White veined hardy Dutchman's pipe vine</name>
    <dbReference type="NCBI Taxonomy" id="158543"/>
    <lineage>
        <taxon>Eukaryota</taxon>
        <taxon>Viridiplantae</taxon>
        <taxon>Streptophyta</taxon>
        <taxon>Embryophyta</taxon>
        <taxon>Tracheophyta</taxon>
        <taxon>Spermatophyta</taxon>
        <taxon>Magnoliopsida</taxon>
        <taxon>Magnoliidae</taxon>
        <taxon>Piperales</taxon>
        <taxon>Aristolochiaceae</taxon>
        <taxon>Aristolochia</taxon>
    </lineage>
</organism>
<dbReference type="InterPro" id="IPR036389">
    <property type="entry name" value="RNase_III_sf"/>
</dbReference>
<evidence type="ECO:0000259" key="3">
    <source>
        <dbReference type="PROSITE" id="PS50142"/>
    </source>
</evidence>
<name>A0AAV7EIS1_ARIFI</name>
<dbReference type="SUPFAM" id="SSF69065">
    <property type="entry name" value="RNase III domain-like"/>
    <property type="match status" value="1"/>
</dbReference>